<evidence type="ECO:0000313" key="3">
    <source>
        <dbReference type="EMBL" id="KAJ7784825.1"/>
    </source>
</evidence>
<evidence type="ECO:0000256" key="2">
    <source>
        <dbReference type="SAM" id="SignalP"/>
    </source>
</evidence>
<dbReference type="Proteomes" id="UP001215280">
    <property type="component" value="Unassembled WGS sequence"/>
</dbReference>
<organism evidence="3 4">
    <name type="scientific">Mycena maculata</name>
    <dbReference type="NCBI Taxonomy" id="230809"/>
    <lineage>
        <taxon>Eukaryota</taxon>
        <taxon>Fungi</taxon>
        <taxon>Dikarya</taxon>
        <taxon>Basidiomycota</taxon>
        <taxon>Agaricomycotina</taxon>
        <taxon>Agaricomycetes</taxon>
        <taxon>Agaricomycetidae</taxon>
        <taxon>Agaricales</taxon>
        <taxon>Marasmiineae</taxon>
        <taxon>Mycenaceae</taxon>
        <taxon>Mycena</taxon>
    </lineage>
</organism>
<gene>
    <name evidence="3" type="ORF">DFH07DRAFT_14</name>
</gene>
<dbReference type="AlphaFoldDB" id="A0AAD7KFX6"/>
<feature type="signal peptide" evidence="2">
    <location>
        <begin position="1"/>
        <end position="19"/>
    </location>
</feature>
<evidence type="ECO:0000313" key="4">
    <source>
        <dbReference type="Proteomes" id="UP001215280"/>
    </source>
</evidence>
<evidence type="ECO:0008006" key="5">
    <source>
        <dbReference type="Google" id="ProtNLM"/>
    </source>
</evidence>
<dbReference type="EMBL" id="JARJLG010000001">
    <property type="protein sequence ID" value="KAJ7784825.1"/>
    <property type="molecule type" value="Genomic_DNA"/>
</dbReference>
<reference evidence="3" key="1">
    <citation type="submission" date="2023-03" db="EMBL/GenBank/DDBJ databases">
        <title>Massive genome expansion in bonnet fungi (Mycena s.s.) driven by repeated elements and novel gene families across ecological guilds.</title>
        <authorList>
            <consortium name="Lawrence Berkeley National Laboratory"/>
            <person name="Harder C.B."/>
            <person name="Miyauchi S."/>
            <person name="Viragh M."/>
            <person name="Kuo A."/>
            <person name="Thoen E."/>
            <person name="Andreopoulos B."/>
            <person name="Lu D."/>
            <person name="Skrede I."/>
            <person name="Drula E."/>
            <person name="Henrissat B."/>
            <person name="Morin E."/>
            <person name="Kohler A."/>
            <person name="Barry K."/>
            <person name="LaButti K."/>
            <person name="Morin E."/>
            <person name="Salamov A."/>
            <person name="Lipzen A."/>
            <person name="Mereny Z."/>
            <person name="Hegedus B."/>
            <person name="Baldrian P."/>
            <person name="Stursova M."/>
            <person name="Weitz H."/>
            <person name="Taylor A."/>
            <person name="Grigoriev I.V."/>
            <person name="Nagy L.G."/>
            <person name="Martin F."/>
            <person name="Kauserud H."/>
        </authorList>
    </citation>
    <scope>NUCLEOTIDE SEQUENCE</scope>
    <source>
        <strain evidence="3">CBHHK188m</strain>
    </source>
</reference>
<evidence type="ECO:0000256" key="1">
    <source>
        <dbReference type="SAM" id="MobiDB-lite"/>
    </source>
</evidence>
<keyword evidence="4" id="KW-1185">Reference proteome</keyword>
<sequence length="491" mass="51571">MPSPRCLLVLAALIVSATAIVPPGQQGLSNALPDSTTTSTTDNESIVQTADQINQKSGAPSDAPPNAPVPPTTVTAIDGTIINTTIADASAGTRRRGIGHLGKRQSGYTQIFAGLPPNEHDASIEGTAYLTYTVVPNSTYNVQACLDFCDSVDGCEFVNLYYEFNNPLLDFVFSQQSNLKCAAYGDIHNATEKTNFGGQALYPQVGNETVPLTYITQSSGWAADSLIDPTTPDGYQLVFGPTDGANNAPGYMGFAFIDRYDVSACAALCNGRGADPAGGVCQYFNIWRALVDGIPTTYTCSLYYIPADSSTAVNFGQGDLAVTLSRGYKRLSVLPDGGFEGYTACDDFCFTASYSNWIGTSSLGGDFDASIFFYPPYARTGHGSGLLGAAFGDDALSGTLAPAAPLRTEVGKTYVVQAFVANDFSGGVEEANAFVVILWNGQKVGEVTGFQSYTPVQATVTATGNDLLSFTGGAAPAWSFLDDISVFGVLE</sequence>
<feature type="compositionally biased region" description="Pro residues" evidence="1">
    <location>
        <begin position="62"/>
        <end position="71"/>
    </location>
</feature>
<protein>
    <recommendedName>
        <fullName evidence="5">Fruit-body specific protein a</fullName>
    </recommendedName>
</protein>
<feature type="region of interest" description="Disordered" evidence="1">
    <location>
        <begin position="24"/>
        <end position="74"/>
    </location>
</feature>
<comment type="caution">
    <text evidence="3">The sequence shown here is derived from an EMBL/GenBank/DDBJ whole genome shotgun (WGS) entry which is preliminary data.</text>
</comment>
<proteinExistence type="predicted"/>
<keyword evidence="2" id="KW-0732">Signal</keyword>
<name>A0AAD7KFX6_9AGAR</name>
<dbReference type="PANTHER" id="PTHR36578">
    <property type="entry name" value="CHROMOSOME 15, WHOLE GENOME SHOTGUN SEQUENCE"/>
    <property type="match status" value="1"/>
</dbReference>
<feature type="chain" id="PRO_5042031380" description="Fruit-body specific protein a" evidence="2">
    <location>
        <begin position="20"/>
        <end position="491"/>
    </location>
</feature>
<dbReference type="PANTHER" id="PTHR36578:SF1">
    <property type="entry name" value="APPLE DOMAIN-CONTAINING PROTEIN"/>
    <property type="match status" value="1"/>
</dbReference>
<accession>A0AAD7KFX6</accession>
<feature type="compositionally biased region" description="Polar residues" evidence="1">
    <location>
        <begin position="43"/>
        <end position="58"/>
    </location>
</feature>